<protein>
    <submittedName>
        <fullName evidence="2">Uncharacterized protein</fullName>
    </submittedName>
</protein>
<organism evidence="2 3">
    <name type="scientific">Chlamydomonas eustigma</name>
    <dbReference type="NCBI Taxonomy" id="1157962"/>
    <lineage>
        <taxon>Eukaryota</taxon>
        <taxon>Viridiplantae</taxon>
        <taxon>Chlorophyta</taxon>
        <taxon>core chlorophytes</taxon>
        <taxon>Chlorophyceae</taxon>
        <taxon>CS clade</taxon>
        <taxon>Chlamydomonadales</taxon>
        <taxon>Chlamydomonadaceae</taxon>
        <taxon>Chlamydomonas</taxon>
    </lineage>
</organism>
<keyword evidence="3" id="KW-1185">Reference proteome</keyword>
<dbReference type="EMBL" id="BEGY01000150">
    <property type="protein sequence ID" value="GAX85104.1"/>
    <property type="molecule type" value="Genomic_DNA"/>
</dbReference>
<dbReference type="Proteomes" id="UP000232323">
    <property type="component" value="Unassembled WGS sequence"/>
</dbReference>
<dbReference type="AlphaFoldDB" id="A0A250XPU1"/>
<feature type="region of interest" description="Disordered" evidence="1">
    <location>
        <begin position="321"/>
        <end position="345"/>
    </location>
</feature>
<sequence length="345" mass="38100">MARRRNRSLTTACSENEGVVDVFPLLNLTDELLCYIVRLSENAQGCAGTHSRLMSVVLRSRRAGAADRRPEGVVLPGLLNEYGALQAFLVDVFKAMVFGRRSRQMSTPTKEFYSIIMQNCGQMLHDFVSEMFCGPSSSSTRAFKAAVDYPFMLGLHQDYFKMAATIIKVWKLSDAPFLLSEDGSALQMRIDIAVVKGRAHVFGLCGNSFVVDTVQQFRDAARDLPVATTLYAYTLAPLIEGAPCIPLFAFGHDNSSSTFSTGLAKEIWKYIWQGLKSQGVCLVGHVHDGDRRLVNLGNQLCKYPPLDSVAAKVIPDVNAPPEVQSHRSTIDKERDPPITVDHPII</sequence>
<feature type="compositionally biased region" description="Basic and acidic residues" evidence="1">
    <location>
        <begin position="324"/>
        <end position="336"/>
    </location>
</feature>
<evidence type="ECO:0000256" key="1">
    <source>
        <dbReference type="SAM" id="MobiDB-lite"/>
    </source>
</evidence>
<reference evidence="2 3" key="1">
    <citation type="submission" date="2017-08" db="EMBL/GenBank/DDBJ databases">
        <title>Acidophilic green algal genome provides insights into adaptation to an acidic environment.</title>
        <authorList>
            <person name="Hirooka S."/>
            <person name="Hirose Y."/>
            <person name="Kanesaki Y."/>
            <person name="Higuchi S."/>
            <person name="Fujiwara T."/>
            <person name="Onuma R."/>
            <person name="Era A."/>
            <person name="Ohbayashi R."/>
            <person name="Uzuka A."/>
            <person name="Nozaki H."/>
            <person name="Yoshikawa H."/>
            <person name="Miyagishima S.Y."/>
        </authorList>
    </citation>
    <scope>NUCLEOTIDE SEQUENCE [LARGE SCALE GENOMIC DNA]</scope>
    <source>
        <strain evidence="2 3">NIES-2499</strain>
    </source>
</reference>
<evidence type="ECO:0000313" key="3">
    <source>
        <dbReference type="Proteomes" id="UP000232323"/>
    </source>
</evidence>
<gene>
    <name evidence="2" type="ORF">CEUSTIGMA_g12524.t1</name>
</gene>
<feature type="non-terminal residue" evidence="2">
    <location>
        <position position="345"/>
    </location>
</feature>
<comment type="caution">
    <text evidence="2">The sequence shown here is derived from an EMBL/GenBank/DDBJ whole genome shotgun (WGS) entry which is preliminary data.</text>
</comment>
<evidence type="ECO:0000313" key="2">
    <source>
        <dbReference type="EMBL" id="GAX85104.1"/>
    </source>
</evidence>
<name>A0A250XPU1_9CHLO</name>
<proteinExistence type="predicted"/>
<accession>A0A250XPU1</accession>